<dbReference type="InterPro" id="IPR050641">
    <property type="entry name" value="RIFMO-like"/>
</dbReference>
<keyword evidence="4" id="KW-0560">Oxidoreductase</keyword>
<evidence type="ECO:0000256" key="4">
    <source>
        <dbReference type="ARBA" id="ARBA00023002"/>
    </source>
</evidence>
<keyword evidence="7" id="KW-1185">Reference proteome</keyword>
<evidence type="ECO:0000256" key="3">
    <source>
        <dbReference type="ARBA" id="ARBA00022827"/>
    </source>
</evidence>
<dbReference type="GO" id="GO:0071949">
    <property type="term" value="F:FAD binding"/>
    <property type="evidence" value="ECO:0007669"/>
    <property type="project" value="InterPro"/>
</dbReference>
<evidence type="ECO:0000256" key="2">
    <source>
        <dbReference type="ARBA" id="ARBA00022630"/>
    </source>
</evidence>
<gene>
    <name evidence="6" type="ORF">N7463_009201</name>
</gene>
<dbReference type="Gene3D" id="3.50.50.60">
    <property type="entry name" value="FAD/NAD(P)-binding domain"/>
    <property type="match status" value="1"/>
</dbReference>
<dbReference type="SUPFAM" id="SSF51905">
    <property type="entry name" value="FAD/NAD(P)-binding domain"/>
    <property type="match status" value="1"/>
</dbReference>
<keyword evidence="3" id="KW-0274">FAD</keyword>
<evidence type="ECO:0000259" key="5">
    <source>
        <dbReference type="Pfam" id="PF01494"/>
    </source>
</evidence>
<evidence type="ECO:0000313" key="6">
    <source>
        <dbReference type="EMBL" id="KAJ5497214.1"/>
    </source>
</evidence>
<comment type="cofactor">
    <cofactor evidence="1">
        <name>FAD</name>
        <dbReference type="ChEBI" id="CHEBI:57692"/>
    </cofactor>
</comment>
<name>A0A9X0C4I6_9EURO</name>
<accession>A0A9X0C4I6</accession>
<evidence type="ECO:0000256" key="1">
    <source>
        <dbReference type="ARBA" id="ARBA00001974"/>
    </source>
</evidence>
<dbReference type="PANTHER" id="PTHR43004">
    <property type="entry name" value="TRK SYSTEM POTASSIUM UPTAKE PROTEIN"/>
    <property type="match status" value="1"/>
</dbReference>
<dbReference type="PANTHER" id="PTHR43004:SF19">
    <property type="entry name" value="BINDING MONOOXYGENASE, PUTATIVE (JCVI)-RELATED"/>
    <property type="match status" value="1"/>
</dbReference>
<sequence>MEKAGSISEGFCWKPHGIGGIFYLPQGELNKLLREKATATGLVTVRFEETLVRIEQNGSGVNATTSRGDAETIFQAPYLVGADGGQSAIRKLLGIPLKGQSWPEKLISTDFLFENPNVDTKFPTQFIVHPIY</sequence>
<dbReference type="AlphaFoldDB" id="A0A9X0C4I6"/>
<proteinExistence type="predicted"/>
<dbReference type="Gene3D" id="3.30.70.2450">
    <property type="match status" value="1"/>
</dbReference>
<feature type="domain" description="FAD-binding" evidence="5">
    <location>
        <begin position="23"/>
        <end position="120"/>
    </location>
</feature>
<organism evidence="6 7">
    <name type="scientific">Penicillium fimorum</name>
    <dbReference type="NCBI Taxonomy" id="1882269"/>
    <lineage>
        <taxon>Eukaryota</taxon>
        <taxon>Fungi</taxon>
        <taxon>Dikarya</taxon>
        <taxon>Ascomycota</taxon>
        <taxon>Pezizomycotina</taxon>
        <taxon>Eurotiomycetes</taxon>
        <taxon>Eurotiomycetidae</taxon>
        <taxon>Eurotiales</taxon>
        <taxon>Aspergillaceae</taxon>
        <taxon>Penicillium</taxon>
    </lineage>
</organism>
<protein>
    <recommendedName>
        <fullName evidence="5">FAD-binding domain-containing protein</fullName>
    </recommendedName>
</protein>
<dbReference type="Pfam" id="PF01494">
    <property type="entry name" value="FAD_binding_3"/>
    <property type="match status" value="1"/>
</dbReference>
<keyword evidence="2" id="KW-0285">Flavoprotein</keyword>
<dbReference type="InterPro" id="IPR036188">
    <property type="entry name" value="FAD/NAD-bd_sf"/>
</dbReference>
<comment type="caution">
    <text evidence="6">The sequence shown here is derived from an EMBL/GenBank/DDBJ whole genome shotgun (WGS) entry which is preliminary data.</text>
</comment>
<reference evidence="6" key="2">
    <citation type="journal article" date="2023" name="IMA Fungus">
        <title>Comparative genomic study of the Penicillium genus elucidates a diverse pangenome and 15 lateral gene transfer events.</title>
        <authorList>
            <person name="Petersen C."/>
            <person name="Sorensen T."/>
            <person name="Nielsen M.R."/>
            <person name="Sondergaard T.E."/>
            <person name="Sorensen J.L."/>
            <person name="Fitzpatrick D.A."/>
            <person name="Frisvad J.C."/>
            <person name="Nielsen K.L."/>
        </authorList>
    </citation>
    <scope>NUCLEOTIDE SEQUENCE</scope>
    <source>
        <strain evidence="6">IBT 29495</strain>
    </source>
</reference>
<dbReference type="GO" id="GO:0016709">
    <property type="term" value="F:oxidoreductase activity, acting on paired donors, with incorporation or reduction of molecular oxygen, NAD(P)H as one donor, and incorporation of one atom of oxygen"/>
    <property type="evidence" value="ECO:0007669"/>
    <property type="project" value="UniProtKB-ARBA"/>
</dbReference>
<dbReference type="EMBL" id="JAPWDS010000005">
    <property type="protein sequence ID" value="KAJ5497214.1"/>
    <property type="molecule type" value="Genomic_DNA"/>
</dbReference>
<dbReference type="InterPro" id="IPR002938">
    <property type="entry name" value="FAD-bd"/>
</dbReference>
<evidence type="ECO:0000313" key="7">
    <source>
        <dbReference type="Proteomes" id="UP001149954"/>
    </source>
</evidence>
<dbReference type="OrthoDB" id="10016252at2759"/>
<dbReference type="Proteomes" id="UP001149954">
    <property type="component" value="Unassembled WGS sequence"/>
</dbReference>
<reference evidence="6" key="1">
    <citation type="submission" date="2022-12" db="EMBL/GenBank/DDBJ databases">
        <authorList>
            <person name="Petersen C."/>
        </authorList>
    </citation>
    <scope>NUCLEOTIDE SEQUENCE</scope>
    <source>
        <strain evidence="6">IBT 29495</strain>
    </source>
</reference>